<reference evidence="1" key="3">
    <citation type="submission" date="2021-05" db="UniProtKB">
        <authorList>
            <consortium name="EnsemblPlants"/>
        </authorList>
    </citation>
    <scope>IDENTIFICATION</scope>
    <source>
        <strain evidence="1">cv. B73</strain>
    </source>
</reference>
<keyword evidence="2" id="KW-1185">Reference proteome</keyword>
<evidence type="ECO:0000313" key="1">
    <source>
        <dbReference type="EnsemblPlants" id="Zm00001eb287660_P001"/>
    </source>
</evidence>
<dbReference type="EnsemblPlants" id="Zm00001eb287660_T001">
    <property type="protein sequence ID" value="Zm00001eb287660_P001"/>
    <property type="gene ID" value="Zm00001eb287660"/>
</dbReference>
<dbReference type="InParanoid" id="A0A804Q0C5"/>
<reference evidence="2" key="1">
    <citation type="journal article" date="2009" name="Science">
        <title>The B73 maize genome: complexity, diversity, and dynamics.</title>
        <authorList>
            <person name="Schnable P.S."/>
            <person name="Ware D."/>
            <person name="Fulton R.S."/>
            <person name="Stein J.C."/>
            <person name="Wei F."/>
            <person name="Pasternak S."/>
            <person name="Liang C."/>
            <person name="Zhang J."/>
            <person name="Fulton L."/>
            <person name="Graves T.A."/>
            <person name="Minx P."/>
            <person name="Reily A.D."/>
            <person name="Courtney L."/>
            <person name="Kruchowski S.S."/>
            <person name="Tomlinson C."/>
            <person name="Strong C."/>
            <person name="Delehaunty K."/>
            <person name="Fronick C."/>
            <person name="Courtney B."/>
            <person name="Rock S.M."/>
            <person name="Belter E."/>
            <person name="Du F."/>
            <person name="Kim K."/>
            <person name="Abbott R.M."/>
            <person name="Cotton M."/>
            <person name="Levy A."/>
            <person name="Marchetto P."/>
            <person name="Ochoa K."/>
            <person name="Jackson S.M."/>
            <person name="Gillam B."/>
            <person name="Chen W."/>
            <person name="Yan L."/>
            <person name="Higginbotham J."/>
            <person name="Cardenas M."/>
            <person name="Waligorski J."/>
            <person name="Applebaum E."/>
            <person name="Phelps L."/>
            <person name="Falcone J."/>
            <person name="Kanchi K."/>
            <person name="Thane T."/>
            <person name="Scimone A."/>
            <person name="Thane N."/>
            <person name="Henke J."/>
            <person name="Wang T."/>
            <person name="Ruppert J."/>
            <person name="Shah N."/>
            <person name="Rotter K."/>
            <person name="Hodges J."/>
            <person name="Ingenthron E."/>
            <person name="Cordes M."/>
            <person name="Kohlberg S."/>
            <person name="Sgro J."/>
            <person name="Delgado B."/>
            <person name="Mead K."/>
            <person name="Chinwalla A."/>
            <person name="Leonard S."/>
            <person name="Crouse K."/>
            <person name="Collura K."/>
            <person name="Kudrna D."/>
            <person name="Currie J."/>
            <person name="He R."/>
            <person name="Angelova A."/>
            <person name="Rajasekar S."/>
            <person name="Mueller T."/>
            <person name="Lomeli R."/>
            <person name="Scara G."/>
            <person name="Ko A."/>
            <person name="Delaney K."/>
            <person name="Wissotski M."/>
            <person name="Lopez G."/>
            <person name="Campos D."/>
            <person name="Braidotti M."/>
            <person name="Ashley E."/>
            <person name="Golser W."/>
            <person name="Kim H."/>
            <person name="Lee S."/>
            <person name="Lin J."/>
            <person name="Dujmic Z."/>
            <person name="Kim W."/>
            <person name="Talag J."/>
            <person name="Zuccolo A."/>
            <person name="Fan C."/>
            <person name="Sebastian A."/>
            <person name="Kramer M."/>
            <person name="Spiegel L."/>
            <person name="Nascimento L."/>
            <person name="Zutavern T."/>
            <person name="Miller B."/>
            <person name="Ambroise C."/>
            <person name="Muller S."/>
            <person name="Spooner W."/>
            <person name="Narechania A."/>
            <person name="Ren L."/>
            <person name="Wei S."/>
            <person name="Kumari S."/>
            <person name="Faga B."/>
            <person name="Levy M.J."/>
            <person name="McMahan L."/>
            <person name="Van Buren P."/>
            <person name="Vaughn M.W."/>
            <person name="Ying K."/>
            <person name="Yeh C.-T."/>
            <person name="Emrich S.J."/>
            <person name="Jia Y."/>
            <person name="Kalyanaraman A."/>
            <person name="Hsia A.-P."/>
            <person name="Barbazuk W.B."/>
            <person name="Baucom R.S."/>
            <person name="Brutnell T.P."/>
            <person name="Carpita N.C."/>
            <person name="Chaparro C."/>
            <person name="Chia J.-M."/>
            <person name="Deragon J.-M."/>
            <person name="Estill J.C."/>
            <person name="Fu Y."/>
            <person name="Jeddeloh J.A."/>
            <person name="Han Y."/>
            <person name="Lee H."/>
            <person name="Li P."/>
            <person name="Lisch D.R."/>
            <person name="Liu S."/>
            <person name="Liu Z."/>
            <person name="Nagel D.H."/>
            <person name="McCann M.C."/>
            <person name="SanMiguel P."/>
            <person name="Myers A.M."/>
            <person name="Nettleton D."/>
            <person name="Nguyen J."/>
            <person name="Penning B.W."/>
            <person name="Ponnala L."/>
            <person name="Schneider K.L."/>
            <person name="Schwartz D.C."/>
            <person name="Sharma A."/>
            <person name="Soderlund C."/>
            <person name="Springer N.M."/>
            <person name="Sun Q."/>
            <person name="Wang H."/>
            <person name="Waterman M."/>
            <person name="Westerman R."/>
            <person name="Wolfgruber T.K."/>
            <person name="Yang L."/>
            <person name="Yu Y."/>
            <person name="Zhang L."/>
            <person name="Zhou S."/>
            <person name="Zhu Q."/>
            <person name="Bennetzen J.L."/>
            <person name="Dawe R.K."/>
            <person name="Jiang J."/>
            <person name="Jiang N."/>
            <person name="Presting G.G."/>
            <person name="Wessler S.R."/>
            <person name="Aluru S."/>
            <person name="Martienssen R.A."/>
            <person name="Clifton S.W."/>
            <person name="McCombie W.R."/>
            <person name="Wing R.A."/>
            <person name="Wilson R.K."/>
        </authorList>
    </citation>
    <scope>NUCLEOTIDE SEQUENCE [LARGE SCALE GENOMIC DNA]</scope>
    <source>
        <strain evidence="2">cv. B73</strain>
    </source>
</reference>
<accession>A0A804Q0C5</accession>
<reference evidence="1" key="2">
    <citation type="submission" date="2019-07" db="EMBL/GenBank/DDBJ databases">
        <authorList>
            <person name="Seetharam A."/>
            <person name="Woodhouse M."/>
            <person name="Cannon E."/>
        </authorList>
    </citation>
    <scope>NUCLEOTIDE SEQUENCE [LARGE SCALE GENOMIC DNA]</scope>
    <source>
        <strain evidence="1">cv. B73</strain>
    </source>
</reference>
<organism evidence="1 2">
    <name type="scientific">Zea mays</name>
    <name type="common">Maize</name>
    <dbReference type="NCBI Taxonomy" id="4577"/>
    <lineage>
        <taxon>Eukaryota</taxon>
        <taxon>Viridiplantae</taxon>
        <taxon>Streptophyta</taxon>
        <taxon>Embryophyta</taxon>
        <taxon>Tracheophyta</taxon>
        <taxon>Spermatophyta</taxon>
        <taxon>Magnoliopsida</taxon>
        <taxon>Liliopsida</taxon>
        <taxon>Poales</taxon>
        <taxon>Poaceae</taxon>
        <taxon>PACMAD clade</taxon>
        <taxon>Panicoideae</taxon>
        <taxon>Andropogonodae</taxon>
        <taxon>Andropogoneae</taxon>
        <taxon>Tripsacinae</taxon>
        <taxon>Zea</taxon>
    </lineage>
</organism>
<dbReference type="Proteomes" id="UP000007305">
    <property type="component" value="Chromosome 6"/>
</dbReference>
<sequence length="90" mass="10266">MPDRLRSPVGNSGKAELKVTDSLIDLGIVTGNEQYSLPELLSHCRMMTLFASDDGWMLLRWCRAVVYSYPRRDHWMMVRGVEKAPVLLAN</sequence>
<proteinExistence type="predicted"/>
<protein>
    <submittedName>
        <fullName evidence="1">Uncharacterized protein</fullName>
    </submittedName>
</protein>
<dbReference type="Gramene" id="Zm00001eb287660_T001">
    <property type="protein sequence ID" value="Zm00001eb287660_P001"/>
    <property type="gene ID" value="Zm00001eb287660"/>
</dbReference>
<name>A0A804Q0C5_MAIZE</name>
<dbReference type="AlphaFoldDB" id="A0A804Q0C5"/>
<evidence type="ECO:0000313" key="2">
    <source>
        <dbReference type="Proteomes" id="UP000007305"/>
    </source>
</evidence>